<name>A0A059EZ66_9MICR</name>
<dbReference type="GO" id="GO:1990757">
    <property type="term" value="F:ubiquitin ligase activator activity"/>
    <property type="evidence" value="ECO:0007669"/>
    <property type="project" value="TreeGrafter"/>
</dbReference>
<dbReference type="PROSITE" id="PS50082">
    <property type="entry name" value="WD_REPEATS_2"/>
    <property type="match status" value="1"/>
</dbReference>
<gene>
    <name evidence="7" type="ORF">H312_02581</name>
</gene>
<dbReference type="SUPFAM" id="SSF50978">
    <property type="entry name" value="WD40 repeat-like"/>
    <property type="match status" value="1"/>
</dbReference>
<reference evidence="7 8" key="2">
    <citation type="submission" date="2014-03" db="EMBL/GenBank/DDBJ databases">
        <title>The Genome Sequence of Anncaliia algerae insect isolate PRA339.</title>
        <authorList>
            <consortium name="The Broad Institute Genome Sequencing Platform"/>
            <consortium name="The Broad Institute Genome Sequencing Center for Infectious Disease"/>
            <person name="Cuomo C."/>
            <person name="Becnel J."/>
            <person name="Sanscrainte N."/>
            <person name="Walker B."/>
            <person name="Young S.K."/>
            <person name="Zeng Q."/>
            <person name="Gargeya S."/>
            <person name="Fitzgerald M."/>
            <person name="Haas B."/>
            <person name="Abouelleil A."/>
            <person name="Alvarado L."/>
            <person name="Arachchi H.M."/>
            <person name="Berlin A.M."/>
            <person name="Chapman S.B."/>
            <person name="Dewar J."/>
            <person name="Goldberg J."/>
            <person name="Griggs A."/>
            <person name="Gujja S."/>
            <person name="Hansen M."/>
            <person name="Howarth C."/>
            <person name="Imamovic A."/>
            <person name="Larimer J."/>
            <person name="McCowan C."/>
            <person name="Murphy C."/>
            <person name="Neiman D."/>
            <person name="Pearson M."/>
            <person name="Priest M."/>
            <person name="Roberts A."/>
            <person name="Saif S."/>
            <person name="Shea T."/>
            <person name="Sisk P."/>
            <person name="Sykes S."/>
            <person name="Wortman J."/>
            <person name="Nusbaum C."/>
            <person name="Birren B."/>
        </authorList>
    </citation>
    <scope>NUCLEOTIDE SEQUENCE [LARGE SCALE GENOMIC DNA]</scope>
    <source>
        <strain evidence="7 8">PRA339</strain>
    </source>
</reference>
<feature type="domain" description="CDC20/Fizzy WD40" evidence="6">
    <location>
        <begin position="35"/>
        <end position="316"/>
    </location>
</feature>
<dbReference type="Proteomes" id="UP000030655">
    <property type="component" value="Unassembled WGS sequence"/>
</dbReference>
<evidence type="ECO:0000256" key="3">
    <source>
        <dbReference type="ARBA" id="ARBA00022737"/>
    </source>
</evidence>
<feature type="repeat" description="WD" evidence="5">
    <location>
        <begin position="285"/>
        <end position="318"/>
    </location>
</feature>
<evidence type="ECO:0000256" key="4">
    <source>
        <dbReference type="ARBA" id="ARBA00023306"/>
    </source>
</evidence>
<dbReference type="InterPro" id="IPR001680">
    <property type="entry name" value="WD40_rpt"/>
</dbReference>
<keyword evidence="2 5" id="KW-0853">WD repeat</keyword>
<dbReference type="InterPro" id="IPR056150">
    <property type="entry name" value="WD40_CDC20-Fz"/>
</dbReference>
<keyword evidence="4" id="KW-0131">Cell cycle</keyword>
<dbReference type="HOGENOM" id="CLU_014831_1_0_1"/>
<dbReference type="GO" id="GO:0031145">
    <property type="term" value="P:anaphase-promoting complex-dependent catabolic process"/>
    <property type="evidence" value="ECO:0007669"/>
    <property type="project" value="TreeGrafter"/>
</dbReference>
<evidence type="ECO:0000256" key="2">
    <source>
        <dbReference type="ARBA" id="ARBA00022574"/>
    </source>
</evidence>
<dbReference type="VEuPathDB" id="MicrosporidiaDB:H312_02581"/>
<accession>A0A059EZ66</accession>
<evidence type="ECO:0000256" key="1">
    <source>
        <dbReference type="ARBA" id="ARBA00006445"/>
    </source>
</evidence>
<dbReference type="GO" id="GO:1905786">
    <property type="term" value="P:positive regulation of anaphase-promoting complex-dependent catabolic process"/>
    <property type="evidence" value="ECO:0007669"/>
    <property type="project" value="TreeGrafter"/>
</dbReference>
<dbReference type="GO" id="GO:0005680">
    <property type="term" value="C:anaphase-promoting complex"/>
    <property type="evidence" value="ECO:0007669"/>
    <property type="project" value="TreeGrafter"/>
</dbReference>
<evidence type="ECO:0000313" key="8">
    <source>
        <dbReference type="Proteomes" id="UP000030655"/>
    </source>
</evidence>
<reference evidence="8" key="1">
    <citation type="submission" date="2013-02" db="EMBL/GenBank/DDBJ databases">
        <authorList>
            <consortium name="The Broad Institute Genome Sequencing Platform"/>
            <person name="Cuomo C."/>
            <person name="Becnel J."/>
            <person name="Sanscrainte N."/>
            <person name="Walker B."/>
            <person name="Young S.K."/>
            <person name="Zeng Q."/>
            <person name="Gargeya S."/>
            <person name="Fitzgerald M."/>
            <person name="Haas B."/>
            <person name="Abouelleil A."/>
            <person name="Alvarado L."/>
            <person name="Arachchi H.M."/>
            <person name="Berlin A.M."/>
            <person name="Chapman S.B."/>
            <person name="Dewar J."/>
            <person name="Goldberg J."/>
            <person name="Griggs A."/>
            <person name="Gujja S."/>
            <person name="Hansen M."/>
            <person name="Howarth C."/>
            <person name="Imamovic A."/>
            <person name="Larimer J."/>
            <person name="McCowan C."/>
            <person name="Murphy C."/>
            <person name="Neiman D."/>
            <person name="Pearson M."/>
            <person name="Priest M."/>
            <person name="Roberts A."/>
            <person name="Saif S."/>
            <person name="Shea T."/>
            <person name="Sisk P."/>
            <person name="Sykes S."/>
            <person name="Wortman J."/>
            <person name="Nusbaum C."/>
            <person name="Birren B."/>
        </authorList>
    </citation>
    <scope>NUCLEOTIDE SEQUENCE [LARGE SCALE GENOMIC DNA]</scope>
    <source>
        <strain evidence="8">PRA339</strain>
    </source>
</reference>
<dbReference type="AlphaFoldDB" id="A0A059EZ66"/>
<dbReference type="Gene3D" id="2.130.10.10">
    <property type="entry name" value="YVTN repeat-like/Quinoprotein amine dehydrogenase"/>
    <property type="match status" value="1"/>
</dbReference>
<evidence type="ECO:0000259" key="6">
    <source>
        <dbReference type="Pfam" id="PF24807"/>
    </source>
</evidence>
<dbReference type="InterPro" id="IPR033010">
    <property type="entry name" value="Cdc20/Fizzy"/>
</dbReference>
<evidence type="ECO:0000256" key="5">
    <source>
        <dbReference type="PROSITE-ProRule" id="PRU00221"/>
    </source>
</evidence>
<protein>
    <recommendedName>
        <fullName evidence="6">CDC20/Fizzy WD40 domain-containing protein</fullName>
    </recommendedName>
</protein>
<dbReference type="InterPro" id="IPR036322">
    <property type="entry name" value="WD40_repeat_dom_sf"/>
</dbReference>
<dbReference type="PANTHER" id="PTHR19918">
    <property type="entry name" value="CELL DIVISION CYCLE 20 CDC20 FIZZY -RELATED"/>
    <property type="match status" value="1"/>
</dbReference>
<dbReference type="Pfam" id="PF24807">
    <property type="entry name" value="WD40_CDC20-Fz"/>
    <property type="match status" value="1"/>
</dbReference>
<dbReference type="GO" id="GO:0010997">
    <property type="term" value="F:anaphase-promoting complex binding"/>
    <property type="evidence" value="ECO:0007669"/>
    <property type="project" value="InterPro"/>
</dbReference>
<keyword evidence="3" id="KW-0677">Repeat</keyword>
<dbReference type="OrthoDB" id="10263272at2759"/>
<dbReference type="SMART" id="SM00320">
    <property type="entry name" value="WD40"/>
    <property type="match status" value="5"/>
</dbReference>
<dbReference type="InterPro" id="IPR015943">
    <property type="entry name" value="WD40/YVTN_repeat-like_dom_sf"/>
</dbReference>
<dbReference type="EMBL" id="KK365210">
    <property type="protein sequence ID" value="KCZ80024.1"/>
    <property type="molecule type" value="Genomic_DNA"/>
</dbReference>
<organism evidence="7 8">
    <name type="scientific">Anncaliia algerae PRA339</name>
    <dbReference type="NCBI Taxonomy" id="1288291"/>
    <lineage>
        <taxon>Eukaryota</taxon>
        <taxon>Fungi</taxon>
        <taxon>Fungi incertae sedis</taxon>
        <taxon>Microsporidia</taxon>
        <taxon>Tubulinosematoidea</taxon>
        <taxon>Tubulinosematidae</taxon>
        <taxon>Anncaliia</taxon>
    </lineage>
</organism>
<dbReference type="STRING" id="1288291.A0A059EZ66"/>
<keyword evidence="8" id="KW-1185">Reference proteome</keyword>
<evidence type="ECO:0000313" key="7">
    <source>
        <dbReference type="EMBL" id="KCZ80024.1"/>
    </source>
</evidence>
<proteinExistence type="inferred from homology"/>
<comment type="similarity">
    <text evidence="1">Belongs to the WD repeat CDC20/Fizzy family.</text>
</comment>
<sequence>MDRFTVQSSEQTNLIYKITKNIPYSEPFRTHKIFNLADDFYTNLITWSKENIAYGVNNKLFIFNYHTCKNELIYEYTNKSITSVYYNSDGTKLSVGCTQGKVDVLDLNSMKNKTYKVHRSRIGVIEWYNDLFYTGSRDKTIKMVDERAGNTKTTVSFHLQEVCGLKLNCTKEMLASGGNDNNIFIYDSRMLNECIYSIKSHKAAIKALSWSKRNPNLLVSGGGTADKSIKLWCLKNKPKLLKNIDSNSQVCNLYWTETNKVISTHGYSQNDSRIYSSNLCMKDVNRGHRNRIIHFAVNDTEEYYLTGSADCLINIWKVPESIDTHRFR</sequence>
<dbReference type="PANTHER" id="PTHR19918:SF1">
    <property type="entry name" value="FIZZY-RELATED PROTEIN HOMOLOG"/>
    <property type="match status" value="1"/>
</dbReference>